<reference evidence="3" key="1">
    <citation type="submission" date="2013-11" db="EMBL/GenBank/DDBJ databases">
        <title>Genome sequence of the fusiform rust pathogen reveals effectors for host alternation and coevolution with pine.</title>
        <authorList>
            <consortium name="DOE Joint Genome Institute"/>
            <person name="Smith K."/>
            <person name="Pendleton A."/>
            <person name="Kubisiak T."/>
            <person name="Anderson C."/>
            <person name="Salamov A."/>
            <person name="Aerts A."/>
            <person name="Riley R."/>
            <person name="Clum A."/>
            <person name="Lindquist E."/>
            <person name="Ence D."/>
            <person name="Campbell M."/>
            <person name="Kronenberg Z."/>
            <person name="Feau N."/>
            <person name="Dhillon B."/>
            <person name="Hamelin R."/>
            <person name="Burleigh J."/>
            <person name="Smith J."/>
            <person name="Yandell M."/>
            <person name="Nelson C."/>
            <person name="Grigoriev I."/>
            <person name="Davis J."/>
        </authorList>
    </citation>
    <scope>NUCLEOTIDE SEQUENCE</scope>
    <source>
        <strain evidence="3">G11</strain>
    </source>
</reference>
<protein>
    <recommendedName>
        <fullName evidence="5">Secreted protein</fullName>
    </recommendedName>
</protein>
<feature type="compositionally biased region" description="Low complexity" evidence="1">
    <location>
        <begin position="212"/>
        <end position="257"/>
    </location>
</feature>
<organism evidence="3 4">
    <name type="scientific">Cronartium quercuum f. sp. fusiforme G11</name>
    <dbReference type="NCBI Taxonomy" id="708437"/>
    <lineage>
        <taxon>Eukaryota</taxon>
        <taxon>Fungi</taxon>
        <taxon>Dikarya</taxon>
        <taxon>Basidiomycota</taxon>
        <taxon>Pucciniomycotina</taxon>
        <taxon>Pucciniomycetes</taxon>
        <taxon>Pucciniales</taxon>
        <taxon>Coleosporiaceae</taxon>
        <taxon>Cronartium</taxon>
    </lineage>
</organism>
<keyword evidence="2" id="KW-0732">Signal</keyword>
<sequence>MPSIASFATLVSIVSFSFTRVNGHLTLVSMEGANGVSGLGFGVDPNTRRDGTARDPFQLDSAVIREEDIVNGIATVCGRTLIGGPVKMPESFQQAEAAGLPSVGPDGLIKLTGHQINADGGGPYSCAVDYGATGLNFEPVPMMVNLPGRNGRSDARAIDLPIEAMLPEGKKCTGGQDGQSCIVRCLNGAKAGPFGGCLAFTQGPGGRGGNNNGQNNGQNNDQNNNGQNNEQNNGNGQGNNQNNNGQSNGQNNGQYNN</sequence>
<gene>
    <name evidence="3" type="ORF">CROQUDRAFT_134577</name>
</gene>
<dbReference type="PANTHER" id="PTHR34618:SF1">
    <property type="entry name" value="SECRETED PROTEIN"/>
    <property type="match status" value="1"/>
</dbReference>
<dbReference type="PANTHER" id="PTHR34618">
    <property type="entry name" value="SURFACE PROTEIN MAS1, PUTATIVE-RELATED"/>
    <property type="match status" value="1"/>
</dbReference>
<feature type="signal peptide" evidence="2">
    <location>
        <begin position="1"/>
        <end position="23"/>
    </location>
</feature>
<dbReference type="Proteomes" id="UP000886653">
    <property type="component" value="Unassembled WGS sequence"/>
</dbReference>
<dbReference type="InterPro" id="IPR021476">
    <property type="entry name" value="Egh16-like"/>
</dbReference>
<dbReference type="OrthoDB" id="3241054at2759"/>
<evidence type="ECO:0008006" key="5">
    <source>
        <dbReference type="Google" id="ProtNLM"/>
    </source>
</evidence>
<dbReference type="AlphaFoldDB" id="A0A9P6NI51"/>
<feature type="region of interest" description="Disordered" evidence="1">
    <location>
        <begin position="207"/>
        <end position="257"/>
    </location>
</feature>
<dbReference type="EMBL" id="MU167303">
    <property type="protein sequence ID" value="KAG0144065.1"/>
    <property type="molecule type" value="Genomic_DNA"/>
</dbReference>
<proteinExistence type="predicted"/>
<evidence type="ECO:0000313" key="4">
    <source>
        <dbReference type="Proteomes" id="UP000886653"/>
    </source>
</evidence>
<evidence type="ECO:0000256" key="2">
    <source>
        <dbReference type="SAM" id="SignalP"/>
    </source>
</evidence>
<evidence type="ECO:0000256" key="1">
    <source>
        <dbReference type="SAM" id="MobiDB-lite"/>
    </source>
</evidence>
<feature type="chain" id="PRO_5040314390" description="Secreted protein" evidence="2">
    <location>
        <begin position="24"/>
        <end position="257"/>
    </location>
</feature>
<accession>A0A9P6NI51</accession>
<keyword evidence="4" id="KW-1185">Reference proteome</keyword>
<comment type="caution">
    <text evidence="3">The sequence shown here is derived from an EMBL/GenBank/DDBJ whole genome shotgun (WGS) entry which is preliminary data.</text>
</comment>
<evidence type="ECO:0000313" key="3">
    <source>
        <dbReference type="EMBL" id="KAG0144065.1"/>
    </source>
</evidence>
<dbReference type="Pfam" id="PF11327">
    <property type="entry name" value="Egh16-like"/>
    <property type="match status" value="1"/>
</dbReference>
<name>A0A9P6NI51_9BASI</name>